<keyword evidence="3" id="KW-0677">Repeat</keyword>
<name>A0ABD3N5T8_9STRA</name>
<keyword evidence="4 5" id="KW-0802">TPR repeat</keyword>
<feature type="repeat" description="TPR" evidence="5">
    <location>
        <begin position="462"/>
        <end position="495"/>
    </location>
</feature>
<dbReference type="EMBL" id="JALLPJ020001287">
    <property type="protein sequence ID" value="KAL3771429.1"/>
    <property type="molecule type" value="Genomic_DNA"/>
</dbReference>
<organism evidence="7 8">
    <name type="scientific">Cyclotella atomus</name>
    <dbReference type="NCBI Taxonomy" id="382360"/>
    <lineage>
        <taxon>Eukaryota</taxon>
        <taxon>Sar</taxon>
        <taxon>Stramenopiles</taxon>
        <taxon>Ochrophyta</taxon>
        <taxon>Bacillariophyta</taxon>
        <taxon>Coscinodiscophyceae</taxon>
        <taxon>Thalassiosirophycidae</taxon>
        <taxon>Stephanodiscales</taxon>
        <taxon>Stephanodiscaceae</taxon>
        <taxon>Cyclotella</taxon>
    </lineage>
</organism>
<dbReference type="InterPro" id="IPR011990">
    <property type="entry name" value="TPR-like_helical_dom_sf"/>
</dbReference>
<feature type="region of interest" description="Disordered" evidence="6">
    <location>
        <begin position="166"/>
        <end position="198"/>
    </location>
</feature>
<dbReference type="PANTHER" id="PTHR45984">
    <property type="entry name" value="RNA (RNA) POLYMERASE II ASSOCIATED PROTEIN HOMOLOG"/>
    <property type="match status" value="1"/>
</dbReference>
<reference evidence="7 8" key="1">
    <citation type="submission" date="2024-10" db="EMBL/GenBank/DDBJ databases">
        <title>Updated reference genomes for cyclostephanoid diatoms.</title>
        <authorList>
            <person name="Roberts W.R."/>
            <person name="Alverson A.J."/>
        </authorList>
    </citation>
    <scope>NUCLEOTIDE SEQUENCE [LARGE SCALE GENOMIC DNA]</scope>
    <source>
        <strain evidence="7 8">AJA010-31</strain>
    </source>
</reference>
<dbReference type="GO" id="GO:0005737">
    <property type="term" value="C:cytoplasm"/>
    <property type="evidence" value="ECO:0007669"/>
    <property type="project" value="UniProtKB-SubCell"/>
</dbReference>
<evidence type="ECO:0000256" key="2">
    <source>
        <dbReference type="ARBA" id="ARBA00022490"/>
    </source>
</evidence>
<dbReference type="InterPro" id="IPR051982">
    <property type="entry name" value="CiliaryAsmbly_MitoImport"/>
</dbReference>
<dbReference type="Gene3D" id="1.25.40.10">
    <property type="entry name" value="Tetratricopeptide repeat domain"/>
    <property type="match status" value="2"/>
</dbReference>
<feature type="compositionally biased region" description="Polar residues" evidence="6">
    <location>
        <begin position="392"/>
        <end position="416"/>
    </location>
</feature>
<feature type="compositionally biased region" description="Basic and acidic residues" evidence="6">
    <location>
        <begin position="598"/>
        <end position="610"/>
    </location>
</feature>
<comment type="caution">
    <text evidence="7">The sequence shown here is derived from an EMBL/GenBank/DDBJ whole genome shotgun (WGS) entry which is preliminary data.</text>
</comment>
<sequence>MAELIDEFISLNQTSKKITVIPEMLDYSFVQDCNDLDELRAIMVALISGEHGKYPHLEDTVRNKLESLLPEKELKKVEAMKSVPSNEDAINIKEGLQGWLSDISSSSSSIGHPTRVDYSSSTYPVRNTAQMMQENSNTKAQSDEKPVRLTRKEKLTTKEYFEEWSKFDPNDYDSDSNEDASTKTSVNQSKVADDKAESIKRSRDDEIFELRIMLGNNELNQAEREFLSNQERVKGNEHFRVCENEAALHCYTKSTLMDPNNAKSFSNQAAVLLRLGRDEGALEACSKAISIDLTYIKALSRRAMIFHKLGRYEEAAEDFKACHSLDPTGGYFRLQEASLKKLKEELDGELMKQTMTRLTIEECDGSDDEIEEVFTPGVLSDDLLPTIDQIKSSTGQTESRGTAIDSNADNLSNAGSEDSWEKINAVEVFRDDQEESLLMRRVEIRDEIEDSDDEAWTLNNDSNQLKEQGNAAMKAGQIENAIKMYSRALELDSSNAAAYNNRSQAYIALSLFEKAAADSTSCLALEPQNTKALYRRGCCKLMQTGDESAITSAKVDFENALSLNPPKDQKVALSKKLKECQKLLQAINARQPGTNPDTKIESTKPKRSHDSSSLCF</sequence>
<dbReference type="SMART" id="SM00028">
    <property type="entry name" value="TPR"/>
    <property type="match status" value="6"/>
</dbReference>
<keyword evidence="8" id="KW-1185">Reference proteome</keyword>
<feature type="region of interest" description="Disordered" evidence="6">
    <location>
        <begin position="392"/>
        <end position="417"/>
    </location>
</feature>
<accession>A0ABD3N5T8</accession>
<evidence type="ECO:0000256" key="4">
    <source>
        <dbReference type="ARBA" id="ARBA00022803"/>
    </source>
</evidence>
<evidence type="ECO:0000313" key="8">
    <source>
        <dbReference type="Proteomes" id="UP001530400"/>
    </source>
</evidence>
<dbReference type="InterPro" id="IPR019734">
    <property type="entry name" value="TPR_rpt"/>
</dbReference>
<evidence type="ECO:0008006" key="9">
    <source>
        <dbReference type="Google" id="ProtNLM"/>
    </source>
</evidence>
<dbReference type="Pfam" id="PF13432">
    <property type="entry name" value="TPR_16"/>
    <property type="match status" value="1"/>
</dbReference>
<evidence type="ECO:0000256" key="1">
    <source>
        <dbReference type="ARBA" id="ARBA00004496"/>
    </source>
</evidence>
<dbReference type="Proteomes" id="UP001530400">
    <property type="component" value="Unassembled WGS sequence"/>
</dbReference>
<gene>
    <name evidence="7" type="ORF">ACHAWO_009092</name>
</gene>
<evidence type="ECO:0000313" key="7">
    <source>
        <dbReference type="EMBL" id="KAL3771429.1"/>
    </source>
</evidence>
<evidence type="ECO:0000256" key="6">
    <source>
        <dbReference type="SAM" id="MobiDB-lite"/>
    </source>
</evidence>
<dbReference type="PROSITE" id="PS50005">
    <property type="entry name" value="TPR"/>
    <property type="match status" value="2"/>
</dbReference>
<dbReference type="Pfam" id="PF13414">
    <property type="entry name" value="TPR_11"/>
    <property type="match status" value="1"/>
</dbReference>
<dbReference type="SUPFAM" id="SSF48452">
    <property type="entry name" value="TPR-like"/>
    <property type="match status" value="1"/>
</dbReference>
<dbReference type="PANTHER" id="PTHR45984:SF1">
    <property type="entry name" value="SPAG1 AXONEMAL DYNEIN ASSEMBLY FACTOR"/>
    <property type="match status" value="1"/>
</dbReference>
<dbReference type="AlphaFoldDB" id="A0ABD3N5T8"/>
<comment type="subcellular location">
    <subcellularLocation>
        <location evidence="1">Cytoplasm</location>
    </subcellularLocation>
</comment>
<evidence type="ECO:0000256" key="5">
    <source>
        <dbReference type="PROSITE-ProRule" id="PRU00339"/>
    </source>
</evidence>
<keyword evidence="2" id="KW-0963">Cytoplasm</keyword>
<protein>
    <recommendedName>
        <fullName evidence="9">Sperm-associated antigen 1</fullName>
    </recommendedName>
</protein>
<feature type="region of interest" description="Disordered" evidence="6">
    <location>
        <begin position="588"/>
        <end position="616"/>
    </location>
</feature>
<proteinExistence type="predicted"/>
<dbReference type="Pfam" id="PF00515">
    <property type="entry name" value="TPR_1"/>
    <property type="match status" value="1"/>
</dbReference>
<evidence type="ECO:0000256" key="3">
    <source>
        <dbReference type="ARBA" id="ARBA00022737"/>
    </source>
</evidence>
<feature type="repeat" description="TPR" evidence="5">
    <location>
        <begin position="296"/>
        <end position="329"/>
    </location>
</feature>